<keyword evidence="2" id="KW-0808">Transferase</keyword>
<dbReference type="FunFam" id="3.40.47.10:FF:000007">
    <property type="entry name" value="acetyl-CoA acetyltransferase, mitochondrial"/>
    <property type="match status" value="1"/>
</dbReference>
<gene>
    <name evidence="6" type="ORF">METZ01_LOCUS59</name>
</gene>
<sequence>MAQALEAVIVTGKRTPIGSFQGNLANISAPKLGSIAIDSVLKESKVSVERIDEVIMGNVLPAGLGQAPARQAALGAGLPNSVECLTINKMCGSGLKAVMLASQAIQSGDANVIVAGGMENMSQAPYLLSKARKGYRMGHGEIIDSMIQDGLWDVYNDMHMGNCAELCARERNYSREVQDAVTIKSYTRAQYAQKKRLFEKEIVPVKISQKKGEIVLVKEDEEPGRARFEKISTLRPAFEKKGTVTAANASKISDGAAALLVTNLSTVKELGISPNVRILAQATAAQAPEWFTTAPVKAIGKVLQKAGMEAKDIDLWEINEAFAPVTMAAVDEFQLDWKKVNVHGGAIALGHPIGASGARILVTLIHAMNIRKAKIGLATLCIGGGEASALIVERIE</sequence>
<dbReference type="InterPro" id="IPR020616">
    <property type="entry name" value="Thiolase_N"/>
</dbReference>
<evidence type="ECO:0000313" key="6">
    <source>
        <dbReference type="EMBL" id="SUZ47205.1"/>
    </source>
</evidence>
<dbReference type="Pfam" id="PF02803">
    <property type="entry name" value="Thiolase_C"/>
    <property type="match status" value="1"/>
</dbReference>
<dbReference type="CDD" id="cd00751">
    <property type="entry name" value="thiolase"/>
    <property type="match status" value="1"/>
</dbReference>
<dbReference type="PROSITE" id="PS00737">
    <property type="entry name" value="THIOLASE_2"/>
    <property type="match status" value="1"/>
</dbReference>
<dbReference type="SUPFAM" id="SSF53901">
    <property type="entry name" value="Thiolase-like"/>
    <property type="match status" value="2"/>
</dbReference>
<dbReference type="PROSITE" id="PS00098">
    <property type="entry name" value="THIOLASE_1"/>
    <property type="match status" value="1"/>
</dbReference>
<evidence type="ECO:0000256" key="2">
    <source>
        <dbReference type="ARBA" id="ARBA00022679"/>
    </source>
</evidence>
<dbReference type="PIRSF" id="PIRSF000429">
    <property type="entry name" value="Ac-CoA_Ac_transf"/>
    <property type="match status" value="1"/>
</dbReference>
<protein>
    <recommendedName>
        <fullName evidence="7">Thiolase N-terminal domain-containing protein</fullName>
    </recommendedName>
</protein>
<feature type="domain" description="Thiolase C-terminal" evidence="5">
    <location>
        <begin position="274"/>
        <end position="394"/>
    </location>
</feature>
<feature type="domain" description="Thiolase N-terminal" evidence="4">
    <location>
        <begin position="8"/>
        <end position="263"/>
    </location>
</feature>
<dbReference type="InterPro" id="IPR020615">
    <property type="entry name" value="Thiolase_acyl_enz_int_AS"/>
</dbReference>
<reference evidence="6" key="1">
    <citation type="submission" date="2018-05" db="EMBL/GenBank/DDBJ databases">
        <authorList>
            <person name="Lanie J.A."/>
            <person name="Ng W.-L."/>
            <person name="Kazmierczak K.M."/>
            <person name="Andrzejewski T.M."/>
            <person name="Davidsen T.M."/>
            <person name="Wayne K.J."/>
            <person name="Tettelin H."/>
            <person name="Glass J.I."/>
            <person name="Rusch D."/>
            <person name="Podicherti R."/>
            <person name="Tsui H.-C.T."/>
            <person name="Winkler M.E."/>
        </authorList>
    </citation>
    <scope>NUCLEOTIDE SEQUENCE</scope>
</reference>
<dbReference type="InterPro" id="IPR020617">
    <property type="entry name" value="Thiolase_C"/>
</dbReference>
<dbReference type="PROSITE" id="PS00099">
    <property type="entry name" value="THIOLASE_3"/>
    <property type="match status" value="1"/>
</dbReference>
<dbReference type="InterPro" id="IPR002155">
    <property type="entry name" value="Thiolase"/>
</dbReference>
<dbReference type="Pfam" id="PF00108">
    <property type="entry name" value="Thiolase_N"/>
    <property type="match status" value="1"/>
</dbReference>
<dbReference type="GO" id="GO:0003988">
    <property type="term" value="F:acetyl-CoA C-acyltransferase activity"/>
    <property type="evidence" value="ECO:0007669"/>
    <property type="project" value="UniProtKB-ARBA"/>
</dbReference>
<keyword evidence="3" id="KW-0012">Acyltransferase</keyword>
<dbReference type="InterPro" id="IPR016039">
    <property type="entry name" value="Thiolase-like"/>
</dbReference>
<dbReference type="InterPro" id="IPR020613">
    <property type="entry name" value="Thiolase_CS"/>
</dbReference>
<dbReference type="AlphaFoldDB" id="A0A381MY83"/>
<dbReference type="PANTHER" id="PTHR18919:SF164">
    <property type="entry name" value="ACETYL-COA ACETYLTRANSFERASE"/>
    <property type="match status" value="1"/>
</dbReference>
<evidence type="ECO:0000259" key="4">
    <source>
        <dbReference type="Pfam" id="PF00108"/>
    </source>
</evidence>
<dbReference type="EMBL" id="UINC01000004">
    <property type="protein sequence ID" value="SUZ47205.1"/>
    <property type="molecule type" value="Genomic_DNA"/>
</dbReference>
<proteinExistence type="inferred from homology"/>
<evidence type="ECO:0000256" key="3">
    <source>
        <dbReference type="ARBA" id="ARBA00023315"/>
    </source>
</evidence>
<evidence type="ECO:0000259" key="5">
    <source>
        <dbReference type="Pfam" id="PF02803"/>
    </source>
</evidence>
<evidence type="ECO:0000256" key="1">
    <source>
        <dbReference type="ARBA" id="ARBA00010982"/>
    </source>
</evidence>
<dbReference type="Gene3D" id="3.40.47.10">
    <property type="match status" value="2"/>
</dbReference>
<organism evidence="6">
    <name type="scientific">marine metagenome</name>
    <dbReference type="NCBI Taxonomy" id="408172"/>
    <lineage>
        <taxon>unclassified sequences</taxon>
        <taxon>metagenomes</taxon>
        <taxon>ecological metagenomes</taxon>
    </lineage>
</organism>
<dbReference type="PANTHER" id="PTHR18919">
    <property type="entry name" value="ACETYL-COA C-ACYLTRANSFERASE"/>
    <property type="match status" value="1"/>
</dbReference>
<dbReference type="InterPro" id="IPR020610">
    <property type="entry name" value="Thiolase_AS"/>
</dbReference>
<evidence type="ECO:0008006" key="7">
    <source>
        <dbReference type="Google" id="ProtNLM"/>
    </source>
</evidence>
<dbReference type="NCBIfam" id="TIGR01930">
    <property type="entry name" value="AcCoA-C-Actrans"/>
    <property type="match status" value="1"/>
</dbReference>
<accession>A0A381MY83</accession>
<comment type="similarity">
    <text evidence="1">Belongs to the thiolase-like superfamily. Thiolase family.</text>
</comment>
<name>A0A381MY83_9ZZZZ</name>